<evidence type="ECO:0000256" key="1">
    <source>
        <dbReference type="ARBA" id="ARBA00022737"/>
    </source>
</evidence>
<evidence type="ECO:0000313" key="3">
    <source>
        <dbReference type="EMBL" id="KAB5591454.1"/>
    </source>
</evidence>
<organism evidence="3 4">
    <name type="scientific">Ceratobasidium theobromae</name>
    <dbReference type="NCBI Taxonomy" id="1582974"/>
    <lineage>
        <taxon>Eukaryota</taxon>
        <taxon>Fungi</taxon>
        <taxon>Dikarya</taxon>
        <taxon>Basidiomycota</taxon>
        <taxon>Agaricomycotina</taxon>
        <taxon>Agaricomycetes</taxon>
        <taxon>Cantharellales</taxon>
        <taxon>Ceratobasidiaceae</taxon>
        <taxon>Ceratobasidium</taxon>
    </lineage>
</organism>
<gene>
    <name evidence="3" type="ORF">CTheo_5099</name>
</gene>
<dbReference type="Pfam" id="PF13181">
    <property type="entry name" value="TPR_8"/>
    <property type="match status" value="1"/>
</dbReference>
<protein>
    <recommendedName>
        <fullName evidence="5">TPR-like protein</fullName>
    </recommendedName>
</protein>
<dbReference type="Proteomes" id="UP000383932">
    <property type="component" value="Unassembled WGS sequence"/>
</dbReference>
<dbReference type="OrthoDB" id="3038309at2759"/>
<dbReference type="InterPro" id="IPR011990">
    <property type="entry name" value="TPR-like_helical_dom_sf"/>
</dbReference>
<dbReference type="PANTHER" id="PTHR45641:SF19">
    <property type="entry name" value="NEPHROCYSTIN-3"/>
    <property type="match status" value="1"/>
</dbReference>
<evidence type="ECO:0000313" key="4">
    <source>
        <dbReference type="Proteomes" id="UP000383932"/>
    </source>
</evidence>
<dbReference type="Pfam" id="PF13374">
    <property type="entry name" value="TPR_10"/>
    <property type="match status" value="1"/>
</dbReference>
<evidence type="ECO:0008006" key="5">
    <source>
        <dbReference type="Google" id="ProtNLM"/>
    </source>
</evidence>
<dbReference type="SUPFAM" id="SSF48452">
    <property type="entry name" value="TPR-like"/>
    <property type="match status" value="1"/>
</dbReference>
<dbReference type="InterPro" id="IPR019734">
    <property type="entry name" value="TPR_rpt"/>
</dbReference>
<accession>A0A5N5QIH1</accession>
<sequence length="511" mass="56975">MSSVSLEQIMTLDQAHRSPDAIEELRKLVATGSAASTASSQALTYLCLHCMNSRLNRGINGLGFLSNLGDTNEGIPKIAAEQVPMELWYSCRFWIKHLLDVPQPLPVPLLEQLKDFLERRLVLWMELVSAYGQYEGASDIFKWTKTHSNELSIDICFETLEISHNLRRLYDRLGYMDRLEEALVAARDRVEILQGLCAEPPDLGHCAQLTTALTAVSAFLGRLGYYQDSQDTLIQAIELQNQLVKEIPSPDAWAKLADSHYNHSVILAHLQCHDRALEVMQEGSHIYRRLASIYPTSFNPGLALSIQGLATRLGNLGHYEESLTLTREALEIRRHLEAANPGKYKPELSQSLYNLGIILSDLKRNEEALEATNESVDIYWALVDSRPEVFSPDLAEVLNGLSAVLNSAGRHEEALTKLEVALGIYRKLAADRPTAYLGKVASNLINIAIEYSNCNLHDEAKAAADESVELYESLADKGPMQYGQDLLNARETRCEVAVRAGETDLESRVDN</sequence>
<dbReference type="Gene3D" id="1.25.40.10">
    <property type="entry name" value="Tetratricopeptide repeat domain"/>
    <property type="match status" value="3"/>
</dbReference>
<keyword evidence="2" id="KW-0802">TPR repeat</keyword>
<dbReference type="SMART" id="SM00028">
    <property type="entry name" value="TPR"/>
    <property type="match status" value="4"/>
</dbReference>
<comment type="caution">
    <text evidence="3">The sequence shown here is derived from an EMBL/GenBank/DDBJ whole genome shotgun (WGS) entry which is preliminary data.</text>
</comment>
<keyword evidence="1" id="KW-0677">Repeat</keyword>
<dbReference type="EMBL" id="SSOP01000104">
    <property type="protein sequence ID" value="KAB5591454.1"/>
    <property type="molecule type" value="Genomic_DNA"/>
</dbReference>
<proteinExistence type="predicted"/>
<dbReference type="AlphaFoldDB" id="A0A5N5QIH1"/>
<dbReference type="PANTHER" id="PTHR45641">
    <property type="entry name" value="TETRATRICOPEPTIDE REPEAT PROTEIN (AFU_ORTHOLOGUE AFUA_6G03870)"/>
    <property type="match status" value="1"/>
</dbReference>
<evidence type="ECO:0000256" key="2">
    <source>
        <dbReference type="ARBA" id="ARBA00022803"/>
    </source>
</evidence>
<name>A0A5N5QIH1_9AGAM</name>
<reference evidence="3 4" key="1">
    <citation type="journal article" date="2019" name="Fungal Biol. Biotechnol.">
        <title>Draft genome sequence of fastidious pathogen Ceratobasidium theobromae, which causes vascular-streak dieback in Theobroma cacao.</title>
        <authorList>
            <person name="Ali S.S."/>
            <person name="Asman A."/>
            <person name="Shao J."/>
            <person name="Firmansyah A.P."/>
            <person name="Susilo A.W."/>
            <person name="Rosmana A."/>
            <person name="McMahon P."/>
            <person name="Junaid M."/>
            <person name="Guest D."/>
            <person name="Kheng T.Y."/>
            <person name="Meinhardt L.W."/>
            <person name="Bailey B.A."/>
        </authorList>
    </citation>
    <scope>NUCLEOTIDE SEQUENCE [LARGE SCALE GENOMIC DNA]</scope>
    <source>
        <strain evidence="3 4">CT2</strain>
    </source>
</reference>
<keyword evidence="4" id="KW-1185">Reference proteome</keyword>